<evidence type="ECO:0000256" key="4">
    <source>
        <dbReference type="HAMAP-Rule" id="MF_00171"/>
    </source>
</evidence>
<dbReference type="SUPFAM" id="SSF55120">
    <property type="entry name" value="Pseudouridine synthase"/>
    <property type="match status" value="1"/>
</dbReference>
<dbReference type="HAMAP" id="MF_00171">
    <property type="entry name" value="TruA"/>
    <property type="match status" value="1"/>
</dbReference>
<organism evidence="9 10">
    <name type="scientific">Candidatus Gallimonas intestinavium</name>
    <dbReference type="NCBI Taxonomy" id="2838603"/>
    <lineage>
        <taxon>Bacteria</taxon>
        <taxon>Bacillati</taxon>
        <taxon>Bacillota</taxon>
        <taxon>Clostridia</taxon>
        <taxon>Candidatus Gallimonas</taxon>
    </lineage>
</organism>
<evidence type="ECO:0000313" key="10">
    <source>
        <dbReference type="Proteomes" id="UP000824102"/>
    </source>
</evidence>
<dbReference type="PANTHER" id="PTHR11142:SF0">
    <property type="entry name" value="TRNA PSEUDOURIDINE SYNTHASE-LIKE 1"/>
    <property type="match status" value="1"/>
</dbReference>
<dbReference type="EMBL" id="DXBB01000064">
    <property type="protein sequence ID" value="HIZ72836.1"/>
    <property type="molecule type" value="Genomic_DNA"/>
</dbReference>
<proteinExistence type="inferred from homology"/>
<evidence type="ECO:0000256" key="1">
    <source>
        <dbReference type="ARBA" id="ARBA00009375"/>
    </source>
</evidence>
<accession>A0A9D2G5T5</accession>
<gene>
    <name evidence="4 9" type="primary">truA</name>
    <name evidence="9" type="ORF">H9964_04575</name>
</gene>
<name>A0A9D2G5T5_9FIRM</name>
<reference evidence="9" key="2">
    <citation type="submission" date="2021-04" db="EMBL/GenBank/DDBJ databases">
        <authorList>
            <person name="Gilroy R."/>
        </authorList>
    </citation>
    <scope>NUCLEOTIDE SEQUENCE</scope>
    <source>
        <strain evidence="9">ChiW7-2402</strain>
    </source>
</reference>
<dbReference type="Gene3D" id="3.30.70.660">
    <property type="entry name" value="Pseudouridine synthase I, catalytic domain, C-terminal subdomain"/>
    <property type="match status" value="1"/>
</dbReference>
<dbReference type="Pfam" id="PF01416">
    <property type="entry name" value="PseudoU_synth_1"/>
    <property type="match status" value="2"/>
</dbReference>
<comment type="similarity">
    <text evidence="1 4 7">Belongs to the tRNA pseudouridine synthase TruA family.</text>
</comment>
<comment type="caution">
    <text evidence="9">The sequence shown here is derived from an EMBL/GenBank/DDBJ whole genome shotgun (WGS) entry which is preliminary data.</text>
</comment>
<dbReference type="InterPro" id="IPR020103">
    <property type="entry name" value="PsdUridine_synth_cat_dom_sf"/>
</dbReference>
<dbReference type="CDD" id="cd02570">
    <property type="entry name" value="PseudoU_synth_EcTruA"/>
    <property type="match status" value="1"/>
</dbReference>
<evidence type="ECO:0000259" key="8">
    <source>
        <dbReference type="Pfam" id="PF01416"/>
    </source>
</evidence>
<dbReference type="InterPro" id="IPR020097">
    <property type="entry name" value="PsdUridine_synth_TruA_a/b_dom"/>
</dbReference>
<feature type="domain" description="Pseudouridine synthase I TruA alpha/beta" evidence="8">
    <location>
        <begin position="142"/>
        <end position="245"/>
    </location>
</feature>
<dbReference type="PANTHER" id="PTHR11142">
    <property type="entry name" value="PSEUDOURIDYLATE SYNTHASE"/>
    <property type="match status" value="1"/>
</dbReference>
<evidence type="ECO:0000256" key="6">
    <source>
        <dbReference type="PIRSR" id="PIRSR001430-2"/>
    </source>
</evidence>
<reference evidence="9" key="1">
    <citation type="journal article" date="2021" name="PeerJ">
        <title>Extensive microbial diversity within the chicken gut microbiome revealed by metagenomics and culture.</title>
        <authorList>
            <person name="Gilroy R."/>
            <person name="Ravi A."/>
            <person name="Getino M."/>
            <person name="Pursley I."/>
            <person name="Horton D.L."/>
            <person name="Alikhan N.F."/>
            <person name="Baker D."/>
            <person name="Gharbi K."/>
            <person name="Hall N."/>
            <person name="Watson M."/>
            <person name="Adriaenssens E.M."/>
            <person name="Foster-Nyarko E."/>
            <person name="Jarju S."/>
            <person name="Secka A."/>
            <person name="Antonio M."/>
            <person name="Oren A."/>
            <person name="Chaudhuri R.R."/>
            <person name="La Ragione R."/>
            <person name="Hildebrand F."/>
            <person name="Pallen M.J."/>
        </authorList>
    </citation>
    <scope>NUCLEOTIDE SEQUENCE</scope>
    <source>
        <strain evidence="9">ChiW7-2402</strain>
    </source>
</reference>
<dbReference type="GO" id="GO:0160147">
    <property type="term" value="F:tRNA pseudouridine(38-40) synthase activity"/>
    <property type="evidence" value="ECO:0007669"/>
    <property type="project" value="UniProtKB-EC"/>
</dbReference>
<dbReference type="EC" id="5.4.99.12" evidence="4"/>
<comment type="catalytic activity">
    <reaction evidence="4 7">
        <text>uridine(38/39/40) in tRNA = pseudouridine(38/39/40) in tRNA</text>
        <dbReference type="Rhea" id="RHEA:22376"/>
        <dbReference type="Rhea" id="RHEA-COMP:10085"/>
        <dbReference type="Rhea" id="RHEA-COMP:10087"/>
        <dbReference type="ChEBI" id="CHEBI:65314"/>
        <dbReference type="ChEBI" id="CHEBI:65315"/>
        <dbReference type="EC" id="5.4.99.12"/>
    </reaction>
</comment>
<evidence type="ECO:0000256" key="5">
    <source>
        <dbReference type="PIRSR" id="PIRSR001430-1"/>
    </source>
</evidence>
<dbReference type="GO" id="GO:0003723">
    <property type="term" value="F:RNA binding"/>
    <property type="evidence" value="ECO:0007669"/>
    <property type="project" value="InterPro"/>
</dbReference>
<dbReference type="InterPro" id="IPR020095">
    <property type="entry name" value="PsdUridine_synth_TruA_C"/>
</dbReference>
<evidence type="ECO:0000256" key="7">
    <source>
        <dbReference type="RuleBase" id="RU003792"/>
    </source>
</evidence>
<comment type="caution">
    <text evidence="4">Lacks conserved residue(s) required for the propagation of feature annotation.</text>
</comment>
<dbReference type="InterPro" id="IPR020094">
    <property type="entry name" value="TruA/RsuA/RluB/E/F_N"/>
</dbReference>
<feature type="active site" description="Nucleophile" evidence="4 5">
    <location>
        <position position="51"/>
    </location>
</feature>
<dbReference type="InterPro" id="IPR001406">
    <property type="entry name" value="PsdUridine_synth_TruA"/>
</dbReference>
<comment type="subunit">
    <text evidence="4">Homodimer.</text>
</comment>
<evidence type="ECO:0000313" key="9">
    <source>
        <dbReference type="EMBL" id="HIZ72836.1"/>
    </source>
</evidence>
<keyword evidence="2 4" id="KW-0819">tRNA processing</keyword>
<protein>
    <recommendedName>
        <fullName evidence="4">tRNA pseudouridine synthase A</fullName>
        <ecNumber evidence="4">5.4.99.12</ecNumber>
    </recommendedName>
    <alternativeName>
        <fullName evidence="4">tRNA pseudouridine(38-40) synthase</fullName>
    </alternativeName>
    <alternativeName>
        <fullName evidence="4">tRNA pseudouridylate synthase I</fullName>
    </alternativeName>
    <alternativeName>
        <fullName evidence="4">tRNA-uridine isomerase I</fullName>
    </alternativeName>
</protein>
<dbReference type="Gene3D" id="3.30.70.580">
    <property type="entry name" value="Pseudouridine synthase I, catalytic domain, N-terminal subdomain"/>
    <property type="match status" value="1"/>
</dbReference>
<comment type="function">
    <text evidence="4">Formation of pseudouridine at positions 38, 39 and 40 in the anticodon stem and loop of transfer RNAs.</text>
</comment>
<dbReference type="Proteomes" id="UP000824102">
    <property type="component" value="Unassembled WGS sequence"/>
</dbReference>
<feature type="binding site" evidence="4 6">
    <location>
        <position position="109"/>
    </location>
    <ligand>
        <name>substrate</name>
    </ligand>
</feature>
<dbReference type="GO" id="GO:0031119">
    <property type="term" value="P:tRNA pseudouridine synthesis"/>
    <property type="evidence" value="ECO:0007669"/>
    <property type="project" value="UniProtKB-UniRule"/>
</dbReference>
<feature type="domain" description="Pseudouridine synthase I TruA alpha/beta" evidence="8">
    <location>
        <begin position="7"/>
        <end position="93"/>
    </location>
</feature>
<evidence type="ECO:0000256" key="3">
    <source>
        <dbReference type="ARBA" id="ARBA00023235"/>
    </source>
</evidence>
<dbReference type="PIRSF" id="PIRSF001430">
    <property type="entry name" value="tRNA_psdUrid_synth"/>
    <property type="match status" value="1"/>
</dbReference>
<dbReference type="NCBIfam" id="TIGR00071">
    <property type="entry name" value="hisT_truA"/>
    <property type="match status" value="1"/>
</dbReference>
<keyword evidence="3 4" id="KW-0413">Isomerase</keyword>
<evidence type="ECO:0000256" key="2">
    <source>
        <dbReference type="ARBA" id="ARBA00022694"/>
    </source>
</evidence>
<dbReference type="AlphaFoldDB" id="A0A9D2G5T5"/>
<sequence length="252" mass="27636">MKALLLVSYDGTDFSGWQRQPGVRTVQQVMEEAAERAFARHIALTASGRTDAGVHALGQVVEGEFPDTIPPEKLRECFNVQLPSDVKVIRSCSAPDGFDVTRDAKRKTYCYNAYYAESELPLFSRYAARLKWRPDTEKMRLAAQLLVGEHDFAAFRAAGYTSKTSVRTLFAVTIVEKPIPGGTLFSVRVTGNGFLYNMVRILAGELFAIGCGKPEGITRAFKTGERSALSVTMPAQGLVLESADYGIAELLP</sequence>